<keyword evidence="14" id="KW-1185">Reference proteome</keyword>
<evidence type="ECO:0000256" key="11">
    <source>
        <dbReference type="SAM" id="Phobius"/>
    </source>
</evidence>
<dbReference type="Gene3D" id="3.30.1150.10">
    <property type="match status" value="1"/>
</dbReference>
<reference evidence="13 14" key="1">
    <citation type="submission" date="2020-07" db="EMBL/GenBank/DDBJ databases">
        <authorList>
            <person name="Partida-Martinez L."/>
            <person name="Huntemann M."/>
            <person name="Clum A."/>
            <person name="Wang J."/>
            <person name="Palaniappan K."/>
            <person name="Ritter S."/>
            <person name="Chen I.-M."/>
            <person name="Stamatis D."/>
            <person name="Reddy T."/>
            <person name="O'Malley R."/>
            <person name="Daum C."/>
            <person name="Shapiro N."/>
            <person name="Ivanova N."/>
            <person name="Kyrpides N."/>
            <person name="Woyke T."/>
        </authorList>
    </citation>
    <scope>NUCLEOTIDE SEQUENCE [LARGE SCALE GENOMIC DNA]</scope>
    <source>
        <strain evidence="13 14">AS2.3</strain>
    </source>
</reference>
<dbReference type="GO" id="GO:0015031">
    <property type="term" value="P:protein transport"/>
    <property type="evidence" value="ECO:0007669"/>
    <property type="project" value="UniProtKB-KW"/>
</dbReference>
<gene>
    <name evidence="13" type="ORF">HD841_000395</name>
</gene>
<keyword evidence="3" id="KW-0813">Transport</keyword>
<name>A0A7Y9K072_9SPHN</name>
<dbReference type="SUPFAM" id="SSF74653">
    <property type="entry name" value="TolA/TonB C-terminal domain"/>
    <property type="match status" value="1"/>
</dbReference>
<evidence type="ECO:0000256" key="2">
    <source>
        <dbReference type="ARBA" id="ARBA00006555"/>
    </source>
</evidence>
<dbReference type="PROSITE" id="PS52015">
    <property type="entry name" value="TONB_CTD"/>
    <property type="match status" value="1"/>
</dbReference>
<comment type="similarity">
    <text evidence="2">Belongs to the TonB family.</text>
</comment>
<evidence type="ECO:0000259" key="12">
    <source>
        <dbReference type="PROSITE" id="PS52015"/>
    </source>
</evidence>
<reference evidence="13 14" key="2">
    <citation type="submission" date="2020-08" db="EMBL/GenBank/DDBJ databases">
        <title>The Agave Microbiome: Exploring the role of microbial communities in plant adaptations to desert environments.</title>
        <authorList>
            <person name="Partida-Martinez L.P."/>
        </authorList>
    </citation>
    <scope>NUCLEOTIDE SEQUENCE [LARGE SCALE GENOMIC DNA]</scope>
    <source>
        <strain evidence="13 14">AS2.3</strain>
    </source>
</reference>
<feature type="domain" description="TonB C-terminal" evidence="12">
    <location>
        <begin position="132"/>
        <end position="225"/>
    </location>
</feature>
<evidence type="ECO:0000256" key="6">
    <source>
        <dbReference type="ARBA" id="ARBA00022692"/>
    </source>
</evidence>
<evidence type="ECO:0000256" key="7">
    <source>
        <dbReference type="ARBA" id="ARBA00022927"/>
    </source>
</evidence>
<evidence type="ECO:0000256" key="1">
    <source>
        <dbReference type="ARBA" id="ARBA00004383"/>
    </source>
</evidence>
<evidence type="ECO:0000256" key="8">
    <source>
        <dbReference type="ARBA" id="ARBA00022989"/>
    </source>
</evidence>
<feature type="region of interest" description="Disordered" evidence="10">
    <location>
        <begin position="53"/>
        <end position="155"/>
    </location>
</feature>
<dbReference type="PANTHER" id="PTHR33446">
    <property type="entry name" value="PROTEIN TONB-RELATED"/>
    <property type="match status" value="1"/>
</dbReference>
<dbReference type="AlphaFoldDB" id="A0A7Y9K072"/>
<dbReference type="Proteomes" id="UP000517753">
    <property type="component" value="Unassembled WGS sequence"/>
</dbReference>
<keyword evidence="5" id="KW-0997">Cell inner membrane</keyword>
<organism evidence="13 14">
    <name type="scientific">Sphingomonas melonis</name>
    <dbReference type="NCBI Taxonomy" id="152682"/>
    <lineage>
        <taxon>Bacteria</taxon>
        <taxon>Pseudomonadati</taxon>
        <taxon>Pseudomonadota</taxon>
        <taxon>Alphaproteobacteria</taxon>
        <taxon>Sphingomonadales</taxon>
        <taxon>Sphingomonadaceae</taxon>
        <taxon>Sphingomonas</taxon>
    </lineage>
</organism>
<dbReference type="EMBL" id="JACCBY010000001">
    <property type="protein sequence ID" value="NYD88626.1"/>
    <property type="molecule type" value="Genomic_DNA"/>
</dbReference>
<dbReference type="GO" id="GO:0005886">
    <property type="term" value="C:plasma membrane"/>
    <property type="evidence" value="ECO:0007669"/>
    <property type="project" value="UniProtKB-SubCell"/>
</dbReference>
<proteinExistence type="inferred from homology"/>
<dbReference type="Pfam" id="PF03544">
    <property type="entry name" value="TonB_C"/>
    <property type="match status" value="1"/>
</dbReference>
<keyword evidence="8 11" id="KW-1133">Transmembrane helix</keyword>
<evidence type="ECO:0000313" key="14">
    <source>
        <dbReference type="Proteomes" id="UP000517753"/>
    </source>
</evidence>
<comment type="caution">
    <text evidence="13">The sequence shown here is derived from an EMBL/GenBank/DDBJ whole genome shotgun (WGS) entry which is preliminary data.</text>
</comment>
<dbReference type="InterPro" id="IPR051045">
    <property type="entry name" value="TonB-dependent_transducer"/>
</dbReference>
<protein>
    <submittedName>
        <fullName evidence="13">Protein TonB</fullName>
    </submittedName>
</protein>
<keyword evidence="6 11" id="KW-0812">Transmembrane</keyword>
<evidence type="ECO:0000256" key="3">
    <source>
        <dbReference type="ARBA" id="ARBA00022448"/>
    </source>
</evidence>
<evidence type="ECO:0000256" key="9">
    <source>
        <dbReference type="ARBA" id="ARBA00023136"/>
    </source>
</evidence>
<feature type="compositionally biased region" description="Pro residues" evidence="10">
    <location>
        <begin position="55"/>
        <end position="68"/>
    </location>
</feature>
<dbReference type="RefSeq" id="WP_257015174.1">
    <property type="nucleotide sequence ID" value="NZ_JACCBY010000001.1"/>
</dbReference>
<dbReference type="NCBIfam" id="TIGR01352">
    <property type="entry name" value="tonB_Cterm"/>
    <property type="match status" value="1"/>
</dbReference>
<dbReference type="InterPro" id="IPR037682">
    <property type="entry name" value="TonB_C"/>
</dbReference>
<dbReference type="PANTHER" id="PTHR33446:SF2">
    <property type="entry name" value="PROTEIN TONB"/>
    <property type="match status" value="1"/>
</dbReference>
<feature type="transmembrane region" description="Helical" evidence="11">
    <location>
        <begin position="12"/>
        <end position="35"/>
    </location>
</feature>
<dbReference type="InterPro" id="IPR006260">
    <property type="entry name" value="TonB/TolA_C"/>
</dbReference>
<comment type="subcellular location">
    <subcellularLocation>
        <location evidence="1">Cell inner membrane</location>
        <topology evidence="1">Single-pass membrane protein</topology>
        <orientation evidence="1">Periplasmic side</orientation>
    </subcellularLocation>
</comment>
<sequence>MMYADRYAQPTRFNPTGLTAAIAINAALVAALMFAGPQILPGGPEHVLVTHNIPLDPPPPEQPRPQPQPHEMAASRPIESITAPIPPITVPTTSDFTTSAVDPTPPAGPTIGSDPGPVAAEPVAPPLPPLVGPQVDPRYADDFQPTYPPAERRANHDGRVTVRVLVGTDGRVKQIERVNATSDAFWQATMERATRAWRFKPATRGSVPVEAWRTMTLTFRMEDAD</sequence>
<dbReference type="GO" id="GO:0055085">
    <property type="term" value="P:transmembrane transport"/>
    <property type="evidence" value="ECO:0007669"/>
    <property type="project" value="InterPro"/>
</dbReference>
<keyword evidence="4" id="KW-1003">Cell membrane</keyword>
<evidence type="ECO:0000256" key="4">
    <source>
        <dbReference type="ARBA" id="ARBA00022475"/>
    </source>
</evidence>
<keyword evidence="7" id="KW-0653">Protein transport</keyword>
<accession>A0A7Y9K072</accession>
<evidence type="ECO:0000256" key="10">
    <source>
        <dbReference type="SAM" id="MobiDB-lite"/>
    </source>
</evidence>
<keyword evidence="9 11" id="KW-0472">Membrane</keyword>
<evidence type="ECO:0000313" key="13">
    <source>
        <dbReference type="EMBL" id="NYD88626.1"/>
    </source>
</evidence>
<evidence type="ECO:0000256" key="5">
    <source>
        <dbReference type="ARBA" id="ARBA00022519"/>
    </source>
</evidence>